<feature type="region of interest" description="Disordered" evidence="1">
    <location>
        <begin position="555"/>
        <end position="577"/>
    </location>
</feature>
<dbReference type="AlphaFoldDB" id="A9VDX3"/>
<protein>
    <recommendedName>
        <fullName evidence="4">Alpha-L-rhamnosidase</fullName>
    </recommendedName>
</protein>
<proteinExistence type="predicted"/>
<dbReference type="InterPro" id="IPR012341">
    <property type="entry name" value="6hp_glycosidase-like_sf"/>
</dbReference>
<dbReference type="PANTHER" id="PTHR33307:SF6">
    <property type="entry name" value="ALPHA-RHAMNOSIDASE (EUROFUNG)-RELATED"/>
    <property type="match status" value="1"/>
</dbReference>
<dbReference type="Gene3D" id="2.60.120.260">
    <property type="entry name" value="Galactose-binding domain-like"/>
    <property type="match status" value="1"/>
</dbReference>
<dbReference type="Proteomes" id="UP000001357">
    <property type="component" value="Unassembled WGS sequence"/>
</dbReference>
<dbReference type="RefSeq" id="XP_001750908.1">
    <property type="nucleotide sequence ID" value="XM_001750856.1"/>
</dbReference>
<sequence>MDGSAARQFNSSRLGSLTHLTRARRAVAWGIVCVRVGGVTAWSSPLLLTTQPTPDVWSTHAVPVWLNDSRLGIEGTWLTMGPGRSTCPNANTSCVLYDTLDVSLAMMPATRGQPVTVALQSYHATSGAQRVALALIAHLPDGTQTILALDDSWKAWNADSYFNPGPSIGPTYTQPQENLMAAAFPLGWTKSGFADAHWNAPVLQSPWAEPPQPKTTPPLLFETGAQARVSQIDTYTWAFDFATEIMAGFQVQLNAPAHSEFIVRLGEELTDAKGHVLDPMRTGNNYTFLWSMPPDAETGYFEMHDYVLFRYGTIQCTSCTTEKVPSPNIEAWSVRYPFDVNATTFAGYTHHSDPPGVLLHVHDQSYLRVSCCVDSLCRPEPLQSLWQLAHNTVIRTSLDTMTDSNTRERLPYEGDAYITAMLANYFTDDYLRLSAAAGQTNASLGPLAANLRRGYNAAMLDTSTCLYRDGVNVSHAAVHSTYFAIWLGMANGSQCEPDAAALWNRTGMIPSVYGALAVVGALAVLCMCDARLYDCNMDTNAGTWHRWKHERDPSDARRRFHAHGRAGAGDGPHPRRHSPNHVLCRWIDVR</sequence>
<evidence type="ECO:0000256" key="1">
    <source>
        <dbReference type="SAM" id="MobiDB-lite"/>
    </source>
</evidence>
<evidence type="ECO:0000313" key="2">
    <source>
        <dbReference type="EMBL" id="EDQ84278.1"/>
    </source>
</evidence>
<dbReference type="PANTHER" id="PTHR33307">
    <property type="entry name" value="ALPHA-RHAMNOSIDASE (EUROFUNG)"/>
    <property type="match status" value="1"/>
</dbReference>
<keyword evidence="3" id="KW-1185">Reference proteome</keyword>
<dbReference type="EMBL" id="CH991591">
    <property type="protein sequence ID" value="EDQ84278.1"/>
    <property type="molecule type" value="Genomic_DNA"/>
</dbReference>
<name>A9VDX3_MONBE</name>
<evidence type="ECO:0000313" key="3">
    <source>
        <dbReference type="Proteomes" id="UP000001357"/>
    </source>
</evidence>
<organism evidence="2 3">
    <name type="scientific">Monosiga brevicollis</name>
    <name type="common">Choanoflagellate</name>
    <dbReference type="NCBI Taxonomy" id="81824"/>
    <lineage>
        <taxon>Eukaryota</taxon>
        <taxon>Choanoflagellata</taxon>
        <taxon>Craspedida</taxon>
        <taxon>Salpingoecidae</taxon>
        <taxon>Monosiga</taxon>
    </lineage>
</organism>
<dbReference type="GO" id="GO:0005975">
    <property type="term" value="P:carbohydrate metabolic process"/>
    <property type="evidence" value="ECO:0007669"/>
    <property type="project" value="InterPro"/>
</dbReference>
<evidence type="ECO:0008006" key="4">
    <source>
        <dbReference type="Google" id="ProtNLM"/>
    </source>
</evidence>
<dbReference type="eggNOG" id="ENOG502SUXI">
    <property type="taxonomic scope" value="Eukaryota"/>
</dbReference>
<dbReference type="KEGG" id="mbr:MONBRDRAFT_12981"/>
<dbReference type="InParanoid" id="A9VDX3"/>
<gene>
    <name evidence="2" type="ORF">MONBRDRAFT_12981</name>
</gene>
<dbReference type="GeneID" id="5896184"/>
<reference evidence="2 3" key="1">
    <citation type="journal article" date="2008" name="Nature">
        <title>The genome of the choanoflagellate Monosiga brevicollis and the origin of metazoans.</title>
        <authorList>
            <consortium name="JGI Sequencing"/>
            <person name="King N."/>
            <person name="Westbrook M.J."/>
            <person name="Young S.L."/>
            <person name="Kuo A."/>
            <person name="Abedin M."/>
            <person name="Chapman J."/>
            <person name="Fairclough S."/>
            <person name="Hellsten U."/>
            <person name="Isogai Y."/>
            <person name="Letunic I."/>
            <person name="Marr M."/>
            <person name="Pincus D."/>
            <person name="Putnam N."/>
            <person name="Rokas A."/>
            <person name="Wright K.J."/>
            <person name="Zuzow R."/>
            <person name="Dirks W."/>
            <person name="Good M."/>
            <person name="Goodstein D."/>
            <person name="Lemons D."/>
            <person name="Li W."/>
            <person name="Lyons J.B."/>
            <person name="Morris A."/>
            <person name="Nichols S."/>
            <person name="Richter D.J."/>
            <person name="Salamov A."/>
            <person name="Bork P."/>
            <person name="Lim W.A."/>
            <person name="Manning G."/>
            <person name="Miller W.T."/>
            <person name="McGinnis W."/>
            <person name="Shapiro H."/>
            <person name="Tjian R."/>
            <person name="Grigoriev I.V."/>
            <person name="Rokhsar D."/>
        </authorList>
    </citation>
    <scope>NUCLEOTIDE SEQUENCE [LARGE SCALE GENOMIC DNA]</scope>
    <source>
        <strain evidence="3">MX1 / ATCC 50154</strain>
    </source>
</reference>
<dbReference type="InterPro" id="IPR016007">
    <property type="entry name" value="Alpha_rhamnosid"/>
</dbReference>
<dbReference type="Gene3D" id="1.50.10.10">
    <property type="match status" value="1"/>
</dbReference>
<accession>A9VDX3</accession>